<dbReference type="Proteomes" id="UP000288623">
    <property type="component" value="Unassembled WGS sequence"/>
</dbReference>
<evidence type="ECO:0000313" key="2">
    <source>
        <dbReference type="Proteomes" id="UP000288623"/>
    </source>
</evidence>
<accession>A0A433RX96</accession>
<evidence type="ECO:0000313" key="1">
    <source>
        <dbReference type="EMBL" id="RUS57901.1"/>
    </source>
</evidence>
<protein>
    <submittedName>
        <fullName evidence="1">Uncharacterized protein</fullName>
    </submittedName>
</protein>
<dbReference type="AlphaFoldDB" id="A0A433RX96"/>
<dbReference type="EMBL" id="JTFC01000009">
    <property type="protein sequence ID" value="RUS57901.1"/>
    <property type="molecule type" value="Genomic_DNA"/>
</dbReference>
<gene>
    <name evidence="1" type="ORF">QI30_03025</name>
</gene>
<proteinExistence type="predicted"/>
<organism evidence="1 2">
    <name type="scientific">Candidatus Kurthia intestinigallinarum</name>
    <dbReference type="NCBI Taxonomy" id="1562256"/>
    <lineage>
        <taxon>Bacteria</taxon>
        <taxon>Bacillati</taxon>
        <taxon>Bacillota</taxon>
        <taxon>Bacilli</taxon>
        <taxon>Bacillales</taxon>
        <taxon>Caryophanaceae</taxon>
        <taxon>Kurthia</taxon>
    </lineage>
</organism>
<dbReference type="RefSeq" id="WP_126989481.1">
    <property type="nucleotide sequence ID" value="NZ_JTFC01000009.1"/>
</dbReference>
<name>A0A433RX96_9BACL</name>
<reference evidence="1 2" key="1">
    <citation type="submission" date="2014-11" db="EMBL/GenBank/DDBJ databases">
        <title>Genome sequence and analysis of novel Kurthia sp.</title>
        <authorList>
            <person name="Lawson J.N."/>
            <person name="Gonzalez J.E."/>
            <person name="Rinauldi L."/>
            <person name="Xuan Z."/>
            <person name="Firman A."/>
            <person name="Shaddox L."/>
            <person name="Trudeau A."/>
            <person name="Shah S."/>
            <person name="Reiman D."/>
        </authorList>
    </citation>
    <scope>NUCLEOTIDE SEQUENCE [LARGE SCALE GENOMIC DNA]</scope>
    <source>
        <strain evidence="1 2">3B1D</strain>
    </source>
</reference>
<dbReference type="OrthoDB" id="2454872at2"/>
<sequence length="91" mass="10299">MSLLDLLGQVQAITGGKYGLSDLLSEDFIREKTDFASIEQLLKELPIDINNVADVQRLSESDLNVFVKEHSSYDTWKGLLAEAMHFLDNRQ</sequence>
<keyword evidence="2" id="KW-1185">Reference proteome</keyword>
<comment type="caution">
    <text evidence="1">The sequence shown here is derived from an EMBL/GenBank/DDBJ whole genome shotgun (WGS) entry which is preliminary data.</text>
</comment>